<evidence type="ECO:0000313" key="3">
    <source>
        <dbReference type="Proteomes" id="UP001139682"/>
    </source>
</evidence>
<dbReference type="AlphaFoldDB" id="A0A9X1W4P7"/>
<protein>
    <submittedName>
        <fullName evidence="2">Uncharacterized protein</fullName>
    </submittedName>
</protein>
<dbReference type="EMBL" id="JALGRD010000010">
    <property type="protein sequence ID" value="MCJ0975236.1"/>
    <property type="molecule type" value="Genomic_DNA"/>
</dbReference>
<dbReference type="RefSeq" id="WP_243607287.1">
    <property type="nucleotide sequence ID" value="NZ_JALGRD010000010.1"/>
</dbReference>
<accession>A0A9X1W4P7</accession>
<name>A0A9X1W4P7_9GAMM</name>
<sequence length="103" mass="11313">MTETVQCDHLAVGALRCSGEVQRRASLTKNLFKRFGTSVALPVQLGNQPETSTTGHSETSARTVSRAERTAQSVPLKLNQYQTSDLKRDHLISIDLILPRAHA</sequence>
<comment type="caution">
    <text evidence="2">The sequence shown here is derived from an EMBL/GenBank/DDBJ whole genome shotgun (WGS) entry which is preliminary data.</text>
</comment>
<proteinExistence type="predicted"/>
<reference evidence="2" key="1">
    <citation type="submission" date="2022-03" db="EMBL/GenBank/DDBJ databases">
        <title>Pseudomonas marianensis sp. nov., a marine bacterium isolated from deep-sea sediments of the Mariana Trench.</title>
        <authorList>
            <person name="Wei Y."/>
        </authorList>
    </citation>
    <scope>NUCLEOTIDE SEQUENCE</scope>
    <source>
        <strain evidence="2">PS1</strain>
    </source>
</reference>
<organism evidence="2 3">
    <name type="scientific">Stutzerimonas marianensis</name>
    <dbReference type="NCBI Taxonomy" id="2929513"/>
    <lineage>
        <taxon>Bacteria</taxon>
        <taxon>Pseudomonadati</taxon>
        <taxon>Pseudomonadota</taxon>
        <taxon>Gammaproteobacteria</taxon>
        <taxon>Pseudomonadales</taxon>
        <taxon>Pseudomonadaceae</taxon>
        <taxon>Stutzerimonas</taxon>
    </lineage>
</organism>
<feature type="region of interest" description="Disordered" evidence="1">
    <location>
        <begin position="43"/>
        <end position="77"/>
    </location>
</feature>
<evidence type="ECO:0000313" key="2">
    <source>
        <dbReference type="EMBL" id="MCJ0975236.1"/>
    </source>
</evidence>
<feature type="compositionally biased region" description="Polar residues" evidence="1">
    <location>
        <begin position="45"/>
        <end position="63"/>
    </location>
</feature>
<dbReference type="Proteomes" id="UP001139682">
    <property type="component" value="Unassembled WGS sequence"/>
</dbReference>
<gene>
    <name evidence="2" type="ORF">MST27_17845</name>
</gene>
<evidence type="ECO:0000256" key="1">
    <source>
        <dbReference type="SAM" id="MobiDB-lite"/>
    </source>
</evidence>
<keyword evidence="3" id="KW-1185">Reference proteome</keyword>